<dbReference type="InterPro" id="IPR057612">
    <property type="entry name" value="Ig_PIFI"/>
</dbReference>
<name>A0A445BQE7_ARAHY</name>
<gene>
    <name evidence="2" type="ORF">Ahy_A09g046652</name>
</gene>
<evidence type="ECO:0000313" key="3">
    <source>
        <dbReference type="Proteomes" id="UP000289738"/>
    </source>
</evidence>
<dbReference type="EMBL" id="SDMP01000009">
    <property type="protein sequence ID" value="RYR40905.1"/>
    <property type="molecule type" value="Genomic_DNA"/>
</dbReference>
<evidence type="ECO:0000259" key="1">
    <source>
        <dbReference type="Pfam" id="PF25419"/>
    </source>
</evidence>
<dbReference type="AlphaFoldDB" id="A0A445BQE7"/>
<sequence>MEWTGMVHRLQFQVPKGFQNKPIEFFNEGLAEELSKDGACEKAIFPDTSGDRCNLDLVPGCTDPNSIEFNPLATCDDGTCPIDADSDPED</sequence>
<protein>
    <recommendedName>
        <fullName evidence="1">PIFI-like Ig-like domain-containing protein</fullName>
    </recommendedName>
</protein>
<keyword evidence="3" id="KW-1185">Reference proteome</keyword>
<dbReference type="Pfam" id="PF25419">
    <property type="entry name" value="Ig_PIFI"/>
    <property type="match status" value="1"/>
</dbReference>
<evidence type="ECO:0000313" key="2">
    <source>
        <dbReference type="EMBL" id="RYR40905.1"/>
    </source>
</evidence>
<organism evidence="2 3">
    <name type="scientific">Arachis hypogaea</name>
    <name type="common">Peanut</name>
    <dbReference type="NCBI Taxonomy" id="3818"/>
    <lineage>
        <taxon>Eukaryota</taxon>
        <taxon>Viridiplantae</taxon>
        <taxon>Streptophyta</taxon>
        <taxon>Embryophyta</taxon>
        <taxon>Tracheophyta</taxon>
        <taxon>Spermatophyta</taxon>
        <taxon>Magnoliopsida</taxon>
        <taxon>eudicotyledons</taxon>
        <taxon>Gunneridae</taxon>
        <taxon>Pentapetalae</taxon>
        <taxon>rosids</taxon>
        <taxon>fabids</taxon>
        <taxon>Fabales</taxon>
        <taxon>Fabaceae</taxon>
        <taxon>Papilionoideae</taxon>
        <taxon>50 kb inversion clade</taxon>
        <taxon>dalbergioids sensu lato</taxon>
        <taxon>Dalbergieae</taxon>
        <taxon>Pterocarpus clade</taxon>
        <taxon>Arachis</taxon>
    </lineage>
</organism>
<dbReference type="Proteomes" id="UP000289738">
    <property type="component" value="Chromosome A09"/>
</dbReference>
<comment type="caution">
    <text evidence="2">The sequence shown here is derived from an EMBL/GenBank/DDBJ whole genome shotgun (WGS) entry which is preliminary data.</text>
</comment>
<accession>A0A445BQE7</accession>
<feature type="domain" description="PIFI-like Ig-like" evidence="1">
    <location>
        <begin position="2"/>
        <end position="34"/>
    </location>
</feature>
<reference evidence="2 3" key="1">
    <citation type="submission" date="2019-01" db="EMBL/GenBank/DDBJ databases">
        <title>Sequencing of cultivated peanut Arachis hypogaea provides insights into genome evolution and oil improvement.</title>
        <authorList>
            <person name="Chen X."/>
        </authorList>
    </citation>
    <scope>NUCLEOTIDE SEQUENCE [LARGE SCALE GENOMIC DNA]</scope>
    <source>
        <strain evidence="3">cv. Fuhuasheng</strain>
        <tissue evidence="2">Leaves</tissue>
    </source>
</reference>
<proteinExistence type="predicted"/>
<dbReference type="STRING" id="3818.A0A445BQE7"/>